<proteinExistence type="predicted"/>
<evidence type="ECO:0000313" key="2">
    <source>
        <dbReference type="Proteomes" id="UP000029567"/>
    </source>
</evidence>
<accession>A0A0E3BM80</accession>
<evidence type="ECO:0000313" key="1">
    <source>
        <dbReference type="EMBL" id="KGG99074.1"/>
    </source>
</evidence>
<protein>
    <submittedName>
        <fullName evidence="1">Uncharacterized protein</fullName>
    </submittedName>
</protein>
<name>A0A0E3BM80_9BURK</name>
<dbReference type="Proteomes" id="UP000029567">
    <property type="component" value="Unassembled WGS sequence"/>
</dbReference>
<sequence length="46" mass="5178">MAEYLFHRCIQAPPENVMGAISGHVIPGAAGIYNCRKYDAEKQQWL</sequence>
<dbReference type="EMBL" id="AWTN01000013">
    <property type="protein sequence ID" value="KGG99074.1"/>
    <property type="molecule type" value="Genomic_DNA"/>
</dbReference>
<comment type="caution">
    <text evidence="1">The sequence shown here is derived from an EMBL/GenBank/DDBJ whole genome shotgun (WGS) entry which is preliminary data.</text>
</comment>
<gene>
    <name evidence="1" type="ORF">P245_03590</name>
</gene>
<dbReference type="AlphaFoldDB" id="A0A0E3BM80"/>
<reference evidence="1 2" key="1">
    <citation type="submission" date="2013-09" db="EMBL/GenBank/DDBJ databases">
        <title>High correlation between genotypes and phenotypes of environmental bacteria Comamonas testosteroni strains.</title>
        <authorList>
            <person name="Liu L."/>
            <person name="Zhu W."/>
            <person name="Xia X."/>
            <person name="Xu B."/>
            <person name="Luo M."/>
            <person name="Wang G."/>
        </authorList>
    </citation>
    <scope>NUCLEOTIDE SEQUENCE [LARGE SCALE GENOMIC DNA]</scope>
    <source>
        <strain evidence="1 2">JL14</strain>
    </source>
</reference>
<organism evidence="1 2">
    <name type="scientific">Comamonas thiooxydans</name>
    <dbReference type="NCBI Taxonomy" id="363952"/>
    <lineage>
        <taxon>Bacteria</taxon>
        <taxon>Pseudomonadati</taxon>
        <taxon>Pseudomonadota</taxon>
        <taxon>Betaproteobacteria</taxon>
        <taxon>Burkholderiales</taxon>
        <taxon>Comamonadaceae</taxon>
        <taxon>Comamonas</taxon>
    </lineage>
</organism>